<dbReference type="OrthoDB" id="4062651at2759"/>
<organism evidence="16 17">
    <name type="scientific">Tetracentron sinense</name>
    <name type="common">Spur-leaf</name>
    <dbReference type="NCBI Taxonomy" id="13715"/>
    <lineage>
        <taxon>Eukaryota</taxon>
        <taxon>Viridiplantae</taxon>
        <taxon>Streptophyta</taxon>
        <taxon>Embryophyta</taxon>
        <taxon>Tracheophyta</taxon>
        <taxon>Spermatophyta</taxon>
        <taxon>Magnoliopsida</taxon>
        <taxon>Trochodendrales</taxon>
        <taxon>Trochodendraceae</taxon>
        <taxon>Tetracentron</taxon>
    </lineage>
</organism>
<keyword evidence="11" id="KW-0862">Zinc</keyword>
<feature type="binding site" evidence="12">
    <location>
        <position position="514"/>
    </location>
    <ligand>
        <name>ATP</name>
        <dbReference type="ChEBI" id="CHEBI:30616"/>
    </ligand>
</feature>
<dbReference type="GO" id="GO:0007166">
    <property type="term" value="P:cell surface receptor signaling pathway"/>
    <property type="evidence" value="ECO:0007669"/>
    <property type="project" value="InterPro"/>
</dbReference>
<dbReference type="InterPro" id="IPR017441">
    <property type="entry name" value="Protein_kinase_ATP_BS"/>
</dbReference>
<name>A0A834YE37_TETSI</name>
<evidence type="ECO:0000313" key="17">
    <source>
        <dbReference type="Proteomes" id="UP000655225"/>
    </source>
</evidence>
<gene>
    <name evidence="16" type="ORF">HHK36_031069</name>
</gene>
<dbReference type="PANTHER" id="PTHR27005">
    <property type="entry name" value="WALL-ASSOCIATED RECEPTOR KINASE-LIKE 21"/>
    <property type="match status" value="1"/>
</dbReference>
<dbReference type="FunFam" id="1.10.510.10:FF:000084">
    <property type="entry name" value="Wall-associated receptor kinase 2"/>
    <property type="match status" value="1"/>
</dbReference>
<evidence type="ECO:0000256" key="12">
    <source>
        <dbReference type="PROSITE-ProRule" id="PRU10141"/>
    </source>
</evidence>
<keyword evidence="7" id="KW-0418">Kinase</keyword>
<dbReference type="InterPro" id="IPR001878">
    <property type="entry name" value="Znf_CCHC"/>
</dbReference>
<dbReference type="InterPro" id="IPR025558">
    <property type="entry name" value="DUF4283"/>
</dbReference>
<evidence type="ECO:0000313" key="16">
    <source>
        <dbReference type="EMBL" id="KAF8377685.1"/>
    </source>
</evidence>
<dbReference type="InterPro" id="IPR008271">
    <property type="entry name" value="Ser/Thr_kinase_AS"/>
</dbReference>
<evidence type="ECO:0000256" key="11">
    <source>
        <dbReference type="PROSITE-ProRule" id="PRU00047"/>
    </source>
</evidence>
<keyword evidence="17" id="KW-1185">Reference proteome</keyword>
<dbReference type="Pfam" id="PF14392">
    <property type="entry name" value="zf-CCHC_4"/>
    <property type="match status" value="1"/>
</dbReference>
<dbReference type="FunFam" id="3.30.200.20:FF:000043">
    <property type="entry name" value="Wall-associated receptor kinase 2"/>
    <property type="match status" value="1"/>
</dbReference>
<evidence type="ECO:0000256" key="7">
    <source>
        <dbReference type="ARBA" id="ARBA00022777"/>
    </source>
</evidence>
<protein>
    <submittedName>
        <fullName evidence="16">Uncharacterized protein</fullName>
    </submittedName>
</protein>
<evidence type="ECO:0000256" key="8">
    <source>
        <dbReference type="ARBA" id="ARBA00022840"/>
    </source>
</evidence>
<evidence type="ECO:0000256" key="2">
    <source>
        <dbReference type="ARBA" id="ARBA00022527"/>
    </source>
</evidence>
<dbReference type="Pfam" id="PF00069">
    <property type="entry name" value="Pkinase"/>
    <property type="match status" value="1"/>
</dbReference>
<keyword evidence="2" id="KW-0723">Serine/threonine-protein kinase</keyword>
<dbReference type="Proteomes" id="UP000655225">
    <property type="component" value="Unassembled WGS sequence"/>
</dbReference>
<evidence type="ECO:0000259" key="15">
    <source>
        <dbReference type="PROSITE" id="PS50158"/>
    </source>
</evidence>
<evidence type="ECO:0000256" key="6">
    <source>
        <dbReference type="ARBA" id="ARBA00022741"/>
    </source>
</evidence>
<evidence type="ECO:0000256" key="1">
    <source>
        <dbReference type="ARBA" id="ARBA00004479"/>
    </source>
</evidence>
<dbReference type="SMART" id="SM00220">
    <property type="entry name" value="S_TKc"/>
    <property type="match status" value="1"/>
</dbReference>
<dbReference type="GO" id="GO:0008270">
    <property type="term" value="F:zinc ion binding"/>
    <property type="evidence" value="ECO:0007669"/>
    <property type="project" value="UniProtKB-KW"/>
</dbReference>
<dbReference type="CDD" id="cd14066">
    <property type="entry name" value="STKc_IRAK"/>
    <property type="match status" value="1"/>
</dbReference>
<feature type="region of interest" description="Disordered" evidence="13">
    <location>
        <begin position="258"/>
        <end position="290"/>
    </location>
</feature>
<dbReference type="OMA" id="LARTWHY"/>
<evidence type="ECO:0000256" key="10">
    <source>
        <dbReference type="ARBA" id="ARBA00023136"/>
    </source>
</evidence>
<evidence type="ECO:0000256" key="3">
    <source>
        <dbReference type="ARBA" id="ARBA00022679"/>
    </source>
</evidence>
<dbReference type="Pfam" id="PF14111">
    <property type="entry name" value="DUF4283"/>
    <property type="match status" value="1"/>
</dbReference>
<evidence type="ECO:0000256" key="13">
    <source>
        <dbReference type="SAM" id="MobiDB-lite"/>
    </source>
</evidence>
<reference evidence="16 17" key="1">
    <citation type="submission" date="2020-04" db="EMBL/GenBank/DDBJ databases">
        <title>Plant Genome Project.</title>
        <authorList>
            <person name="Zhang R.-G."/>
        </authorList>
    </citation>
    <scope>NUCLEOTIDE SEQUENCE [LARGE SCALE GENOMIC DNA]</scope>
    <source>
        <strain evidence="16">YNK0</strain>
        <tissue evidence="16">Leaf</tissue>
    </source>
</reference>
<sequence>MGKMDDYDEEVSEVELLEKFSSVLAFPGADIVVKIEENETTKEGENIYKSALYGKFLAERAINLQLAIKNILQAWNLPYELEVVDLEDDVFLFKFKVENDTIRVLNHEPWCFNGHLLCLQRWKPDLAVKEIDFSRSPFWVQFHGIPVAKMTYTTGNQLGSYIGEVLDVDLSKAGLTRGRFVRVRVLIQLDEPLRPWIMMKRVYPLPDLKVEIKFERVPSYCFFCGRIGHEEKYCTIKMRTPEKQIDIFRSGCSNNPRADAYKGKGKQKYEIQSSEISDHSEGESSKMAEDRQNLSIVVTGEDDRQEIAGNRFNGLDQKEHLRYKNQRSTTRGIYESSAKMRTEASGLMNNRDDMICWKDDSFQNGRDTSMRPVGQRARLEEITEVITSSKRNHTNTDAFRDGKALKGQIPILYHVDTGTGLGRLFSLAGNSFLSGVGKRISIKHKAQFFRNNGELLQQRISSRESIVESIKIFTREELEKATDNYDESLIVGRGGYGTVYKGILPNYNIVAIKKSEVVDKRQIEQFINEVVILSQINHRNVVKFMGCCLETEVPLLIYEFVNNGTLFHHIHDKSHVASLSWESRLRIAAEIAGALAYFHSAASIPIIHRDIKSTNILLDENYRAKVADFGASRLVPLDETHLTTLVQGTLGYMAPEYCHTGQLTEKSDVYSFGVVLMELLTGKKALSYERCEEERNLAMHFVSSMKQNRLLEVLEERVIQEGSPQHLLEIAKLAESCVRLKRDQRPTMKEVAVGLEGLWRIVKYPWAPEETEYLLGEQSDSSSLLVEQSETCSF</sequence>
<dbReference type="GO" id="GO:0005524">
    <property type="term" value="F:ATP binding"/>
    <property type="evidence" value="ECO:0007669"/>
    <property type="project" value="UniProtKB-UniRule"/>
</dbReference>
<keyword evidence="6 12" id="KW-0547">Nucleotide-binding</keyword>
<dbReference type="Gene3D" id="1.10.510.10">
    <property type="entry name" value="Transferase(Phosphotransferase) domain 1"/>
    <property type="match status" value="1"/>
</dbReference>
<dbReference type="AlphaFoldDB" id="A0A834YE37"/>
<dbReference type="GO" id="GO:0003676">
    <property type="term" value="F:nucleic acid binding"/>
    <property type="evidence" value="ECO:0007669"/>
    <property type="project" value="InterPro"/>
</dbReference>
<dbReference type="PROSITE" id="PS50011">
    <property type="entry name" value="PROTEIN_KINASE_DOM"/>
    <property type="match status" value="1"/>
</dbReference>
<evidence type="ECO:0000256" key="5">
    <source>
        <dbReference type="ARBA" id="ARBA00022729"/>
    </source>
</evidence>
<dbReference type="PANTHER" id="PTHR27005:SF283">
    <property type="entry name" value="OS02G0633066 PROTEIN"/>
    <property type="match status" value="1"/>
</dbReference>
<feature type="domain" description="CCHC-type" evidence="15">
    <location>
        <begin position="221"/>
        <end position="234"/>
    </location>
</feature>
<keyword evidence="3" id="KW-0808">Transferase</keyword>
<dbReference type="InterPro" id="IPR000719">
    <property type="entry name" value="Prot_kinase_dom"/>
</dbReference>
<dbReference type="InterPro" id="IPR045274">
    <property type="entry name" value="WAK-like"/>
</dbReference>
<dbReference type="PROSITE" id="PS50158">
    <property type="entry name" value="ZF_CCHC"/>
    <property type="match status" value="1"/>
</dbReference>
<keyword evidence="8 12" id="KW-0067">ATP-binding</keyword>
<keyword evidence="11" id="KW-0863">Zinc-finger</keyword>
<proteinExistence type="predicted"/>
<comment type="caution">
    <text evidence="16">The sequence shown here is derived from an EMBL/GenBank/DDBJ whole genome shotgun (WGS) entry which is preliminary data.</text>
</comment>
<dbReference type="InterPro" id="IPR011009">
    <property type="entry name" value="Kinase-like_dom_sf"/>
</dbReference>
<accession>A0A834YE37</accession>
<keyword evidence="11" id="KW-0479">Metal-binding</keyword>
<evidence type="ECO:0000259" key="14">
    <source>
        <dbReference type="PROSITE" id="PS50011"/>
    </source>
</evidence>
<dbReference type="PROSITE" id="PS00108">
    <property type="entry name" value="PROTEIN_KINASE_ST"/>
    <property type="match status" value="1"/>
</dbReference>
<dbReference type="SUPFAM" id="SSF56112">
    <property type="entry name" value="Protein kinase-like (PK-like)"/>
    <property type="match status" value="1"/>
</dbReference>
<keyword evidence="9" id="KW-1133">Transmembrane helix</keyword>
<evidence type="ECO:0000256" key="9">
    <source>
        <dbReference type="ARBA" id="ARBA00022989"/>
    </source>
</evidence>
<feature type="domain" description="Protein kinase" evidence="14">
    <location>
        <begin position="485"/>
        <end position="767"/>
    </location>
</feature>
<keyword evidence="5" id="KW-0732">Signal</keyword>
<dbReference type="PROSITE" id="PS00107">
    <property type="entry name" value="PROTEIN_KINASE_ATP"/>
    <property type="match status" value="1"/>
</dbReference>
<evidence type="ECO:0000256" key="4">
    <source>
        <dbReference type="ARBA" id="ARBA00022692"/>
    </source>
</evidence>
<dbReference type="EMBL" id="JABCRI010000024">
    <property type="protein sequence ID" value="KAF8377685.1"/>
    <property type="molecule type" value="Genomic_DNA"/>
</dbReference>
<feature type="compositionally biased region" description="Basic and acidic residues" evidence="13">
    <location>
        <begin position="276"/>
        <end position="290"/>
    </location>
</feature>
<dbReference type="GO" id="GO:0005886">
    <property type="term" value="C:plasma membrane"/>
    <property type="evidence" value="ECO:0007669"/>
    <property type="project" value="TreeGrafter"/>
</dbReference>
<comment type="subcellular location">
    <subcellularLocation>
        <location evidence="1">Membrane</location>
        <topology evidence="1">Single-pass type I membrane protein</topology>
    </subcellularLocation>
</comment>
<keyword evidence="4" id="KW-0812">Transmembrane</keyword>
<dbReference type="GO" id="GO:0004674">
    <property type="term" value="F:protein serine/threonine kinase activity"/>
    <property type="evidence" value="ECO:0007669"/>
    <property type="project" value="UniProtKB-KW"/>
</dbReference>
<dbReference type="InterPro" id="IPR025836">
    <property type="entry name" value="Zn_knuckle_CX2CX4HX4C"/>
</dbReference>
<keyword evidence="10" id="KW-0472">Membrane</keyword>
<dbReference type="Gene3D" id="3.30.200.20">
    <property type="entry name" value="Phosphorylase Kinase, domain 1"/>
    <property type="match status" value="1"/>
</dbReference>